<keyword evidence="1" id="KW-0175">Coiled coil</keyword>
<reference evidence="6" key="1">
    <citation type="submission" date="2022-10" db="EMBL/GenBank/DDBJ databases">
        <title>Culturing micro-colonial fungi from biological soil crusts in the Mojave desert and describing Neophaeococcomyces mojavensis, and introducing the new genera and species Taxawa tesnikishii.</title>
        <authorList>
            <person name="Kurbessoian T."/>
            <person name="Stajich J.E."/>
        </authorList>
    </citation>
    <scope>NUCLEOTIDE SEQUENCE</scope>
    <source>
        <strain evidence="6">TK_1</strain>
    </source>
</reference>
<feature type="domain" description="DUF7767" evidence="5">
    <location>
        <begin position="559"/>
        <end position="651"/>
    </location>
</feature>
<feature type="region of interest" description="Disordered" evidence="2">
    <location>
        <begin position="438"/>
        <end position="479"/>
    </location>
</feature>
<dbReference type="PANTHER" id="PTHR38788">
    <property type="entry name" value="CLR5 DOMAIN-CONTAINING PROTEIN"/>
    <property type="match status" value="1"/>
</dbReference>
<dbReference type="Proteomes" id="UP001172684">
    <property type="component" value="Unassembled WGS sequence"/>
</dbReference>
<feature type="region of interest" description="Disordered" evidence="2">
    <location>
        <begin position="225"/>
        <end position="256"/>
    </location>
</feature>
<proteinExistence type="predicted"/>
<evidence type="ECO:0000313" key="6">
    <source>
        <dbReference type="EMBL" id="KAJ9658206.1"/>
    </source>
</evidence>
<dbReference type="EMBL" id="JAPDRL010000090">
    <property type="protein sequence ID" value="KAJ9658206.1"/>
    <property type="molecule type" value="Genomic_DNA"/>
</dbReference>
<name>A0ABQ9NKI3_9PEZI</name>
<feature type="compositionally biased region" description="Basic residues" evidence="2">
    <location>
        <begin position="228"/>
        <end position="237"/>
    </location>
</feature>
<evidence type="ECO:0000259" key="4">
    <source>
        <dbReference type="Pfam" id="PF24465"/>
    </source>
</evidence>
<evidence type="ECO:0008006" key="8">
    <source>
        <dbReference type="Google" id="ProtNLM"/>
    </source>
</evidence>
<feature type="domain" description="Clr5" evidence="3">
    <location>
        <begin position="40"/>
        <end position="91"/>
    </location>
</feature>
<feature type="domain" description="Tri-helical" evidence="4">
    <location>
        <begin position="355"/>
        <end position="441"/>
    </location>
</feature>
<accession>A0ABQ9NKI3</accession>
<feature type="coiled-coil region" evidence="1">
    <location>
        <begin position="296"/>
        <end position="356"/>
    </location>
</feature>
<dbReference type="PANTHER" id="PTHR38788:SF5">
    <property type="entry name" value="CLR5 DOMAIN-CONTAINING PROTEIN"/>
    <property type="match status" value="1"/>
</dbReference>
<evidence type="ECO:0000256" key="2">
    <source>
        <dbReference type="SAM" id="MobiDB-lite"/>
    </source>
</evidence>
<comment type="caution">
    <text evidence="6">The sequence shown here is derived from an EMBL/GenBank/DDBJ whole genome shotgun (WGS) entry which is preliminary data.</text>
</comment>
<dbReference type="InterPro" id="IPR025676">
    <property type="entry name" value="Clr5_dom"/>
</dbReference>
<dbReference type="Pfam" id="PF24962">
    <property type="entry name" value="DUF7767"/>
    <property type="match status" value="1"/>
</dbReference>
<evidence type="ECO:0000313" key="7">
    <source>
        <dbReference type="Proteomes" id="UP001172684"/>
    </source>
</evidence>
<evidence type="ECO:0000259" key="5">
    <source>
        <dbReference type="Pfam" id="PF24962"/>
    </source>
</evidence>
<dbReference type="Pfam" id="PF14420">
    <property type="entry name" value="Clr5"/>
    <property type="match status" value="1"/>
</dbReference>
<feature type="domain" description="Tri-helical" evidence="4">
    <location>
        <begin position="261"/>
        <end position="345"/>
    </location>
</feature>
<dbReference type="Pfam" id="PF24465">
    <property type="entry name" value="Tri-helical"/>
    <property type="match status" value="2"/>
</dbReference>
<protein>
    <recommendedName>
        <fullName evidence="8">Clr5 domain-containing protein</fullName>
    </recommendedName>
</protein>
<keyword evidence="7" id="KW-1185">Reference proteome</keyword>
<organism evidence="6 7">
    <name type="scientific">Coniosporium apollinis</name>
    <dbReference type="NCBI Taxonomy" id="61459"/>
    <lineage>
        <taxon>Eukaryota</taxon>
        <taxon>Fungi</taxon>
        <taxon>Dikarya</taxon>
        <taxon>Ascomycota</taxon>
        <taxon>Pezizomycotina</taxon>
        <taxon>Dothideomycetes</taxon>
        <taxon>Dothideomycetes incertae sedis</taxon>
        <taxon>Coniosporium</taxon>
    </lineage>
</organism>
<feature type="compositionally biased region" description="Basic and acidic residues" evidence="2">
    <location>
        <begin position="195"/>
        <end position="212"/>
    </location>
</feature>
<feature type="region of interest" description="Disordered" evidence="2">
    <location>
        <begin position="1"/>
        <end position="27"/>
    </location>
</feature>
<feature type="compositionally biased region" description="Pro residues" evidence="2">
    <location>
        <begin position="458"/>
        <end position="467"/>
    </location>
</feature>
<sequence>MADGALGEDPRSAPAKRATFSGRTTHIDRPSRFTSNIGKMVYDWEGKEAECYRLYVEERLTVDAVMRHYAAVGFNPSKRAFQTQFKRWDFPSKQNPAHKNEPLVARVKELWERNTNQKEMLRILNSEGFDIKERELMRLRARNRWLLRVPNGMQARSYAAPLTPQPDTETHDSEQAAHLEIVSASATSIEQIEAATEREASPELSPEVRQKRQLRLDKLQVESDERWRTRKRRRRTRGWAGLPADPQGPPRFPSETTIDESKVYLNLENAQYREVRDQFQSICEEEGVAKKTIAGAEKWQAVKDRLIRENQHLQDAFWNDQLHRPELKALALDVICTDVTKRMRTLERRMTIAEAKNALSINPEESRQIRNAFYATLKADCFTSKLEAGNEHWQDLKSQWIAGSELLQRILAPGAADPDHFLKVKAIEVLCRDVMKRLRDDQTKRDPTRKKQASSGPGPGPAPPRPAAPSNASTTLDHTSAAPTAQMTLTQSSSEQLAASRSDLQIDPSLLLAAHDSSIAAAHHQQASYEQQSHYNAASRQASSYPIDSYAPNTCPPQPQAIAIFCRLSPISPVQREPKIWLDVLATGSIAELRHLILSRHPGTTVARIEGVVSDQSGREILYPLDQDDELYSYVAHVSGGKATFVVHLVESYT</sequence>
<gene>
    <name evidence="6" type="ORF">H2201_007879</name>
</gene>
<evidence type="ECO:0000256" key="1">
    <source>
        <dbReference type="SAM" id="Coils"/>
    </source>
</evidence>
<evidence type="ECO:0000259" key="3">
    <source>
        <dbReference type="Pfam" id="PF14420"/>
    </source>
</evidence>
<dbReference type="InterPro" id="IPR056669">
    <property type="entry name" value="DUF7767"/>
</dbReference>
<dbReference type="InterPro" id="IPR057940">
    <property type="entry name" value="Tri-helical_dom"/>
</dbReference>
<feature type="region of interest" description="Disordered" evidence="2">
    <location>
        <begin position="193"/>
        <end position="212"/>
    </location>
</feature>